<keyword evidence="1" id="KW-1185">Reference proteome</keyword>
<dbReference type="Proteomes" id="UP000046395">
    <property type="component" value="Unassembled WGS sequence"/>
</dbReference>
<protein>
    <submittedName>
        <fullName evidence="2">Uncharacterized protein</fullName>
    </submittedName>
</protein>
<accession>A0A5S6QMT3</accession>
<reference evidence="2" key="1">
    <citation type="submission" date="2019-12" db="UniProtKB">
        <authorList>
            <consortium name="WormBaseParasite"/>
        </authorList>
    </citation>
    <scope>IDENTIFICATION</scope>
</reference>
<evidence type="ECO:0000313" key="1">
    <source>
        <dbReference type="Proteomes" id="UP000046395"/>
    </source>
</evidence>
<dbReference type="AlphaFoldDB" id="A0A5S6QMT3"/>
<sequence>MNRLRTVHRQRYGTSQPKSMGLCTSCVTMSYPVLPALEEEKAGWTPAYVGGHQMDSHRCTWEKDHVECPDRINETITDCSGRLPTAKRRSRITRML</sequence>
<proteinExistence type="predicted"/>
<name>A0A5S6QMT3_TRIMR</name>
<organism evidence="1 2">
    <name type="scientific">Trichuris muris</name>
    <name type="common">Mouse whipworm</name>
    <dbReference type="NCBI Taxonomy" id="70415"/>
    <lineage>
        <taxon>Eukaryota</taxon>
        <taxon>Metazoa</taxon>
        <taxon>Ecdysozoa</taxon>
        <taxon>Nematoda</taxon>
        <taxon>Enoplea</taxon>
        <taxon>Dorylaimia</taxon>
        <taxon>Trichinellida</taxon>
        <taxon>Trichuridae</taxon>
        <taxon>Trichuris</taxon>
    </lineage>
</organism>
<dbReference type="WBParaSite" id="TMUE_2000008530.1">
    <property type="protein sequence ID" value="TMUE_2000008530.1"/>
    <property type="gene ID" value="WBGene00293365"/>
</dbReference>
<evidence type="ECO:0000313" key="2">
    <source>
        <dbReference type="WBParaSite" id="TMUE_2000008530.1"/>
    </source>
</evidence>